<dbReference type="InterPro" id="IPR036412">
    <property type="entry name" value="HAD-like_sf"/>
</dbReference>
<comment type="similarity">
    <text evidence="2 21">Belongs to the cation transport ATPase (P-type) (TC 3.A.3) family. Type IB subfamily.</text>
</comment>
<dbReference type="InterPro" id="IPR023214">
    <property type="entry name" value="HAD_sf"/>
</dbReference>
<dbReference type="Pfam" id="PF00702">
    <property type="entry name" value="Hydrolase"/>
    <property type="match status" value="1"/>
</dbReference>
<keyword evidence="12" id="KW-0460">Magnesium</keyword>
<dbReference type="PRINTS" id="PR00119">
    <property type="entry name" value="CATATPASE"/>
</dbReference>
<dbReference type="InterPro" id="IPR027256">
    <property type="entry name" value="P-typ_ATPase_IB"/>
</dbReference>
<dbReference type="InterPro" id="IPR036163">
    <property type="entry name" value="HMA_dom_sf"/>
</dbReference>
<evidence type="ECO:0000256" key="1">
    <source>
        <dbReference type="ARBA" id="ARBA00004651"/>
    </source>
</evidence>
<dbReference type="RefSeq" id="WP_117540960.1">
    <property type="nucleotide sequence ID" value="NZ_QVFD01000013.1"/>
</dbReference>
<dbReference type="SFLD" id="SFLDG00002">
    <property type="entry name" value="C1.7:_P-type_atpase_like"/>
    <property type="match status" value="1"/>
</dbReference>
<evidence type="ECO:0000256" key="7">
    <source>
        <dbReference type="ARBA" id="ARBA00022723"/>
    </source>
</evidence>
<dbReference type="NCBIfam" id="TIGR00003">
    <property type="entry name" value="copper ion binding protein"/>
    <property type="match status" value="2"/>
</dbReference>
<dbReference type="InterPro" id="IPR008250">
    <property type="entry name" value="ATPase_P-typ_transduc_dom_A_sf"/>
</dbReference>
<dbReference type="OrthoDB" id="9813266at2"/>
<keyword evidence="11 21" id="KW-0067">ATP-binding</keyword>
<feature type="domain" description="HMA" evidence="22">
    <location>
        <begin position="1"/>
        <end position="63"/>
    </location>
</feature>
<keyword evidence="21" id="KW-1003">Cell membrane</keyword>
<comment type="caution">
    <text evidence="23">The sequence shown here is derived from an EMBL/GenBank/DDBJ whole genome shotgun (WGS) entry which is preliminary data.</text>
</comment>
<keyword evidence="24" id="KW-1185">Reference proteome</keyword>
<dbReference type="SFLD" id="SFLDS00003">
    <property type="entry name" value="Haloacid_Dehalogenase"/>
    <property type="match status" value="1"/>
</dbReference>
<dbReference type="InterPro" id="IPR001757">
    <property type="entry name" value="P_typ_ATPase"/>
</dbReference>
<dbReference type="NCBIfam" id="TIGR01511">
    <property type="entry name" value="ATPase-IB1_Cu"/>
    <property type="match status" value="1"/>
</dbReference>
<dbReference type="PROSITE" id="PS00154">
    <property type="entry name" value="ATPASE_E1_E2"/>
    <property type="match status" value="1"/>
</dbReference>
<dbReference type="Gene3D" id="3.40.50.1000">
    <property type="entry name" value="HAD superfamily/HAD-like"/>
    <property type="match status" value="1"/>
</dbReference>
<dbReference type="PANTHER" id="PTHR43520:SF8">
    <property type="entry name" value="P-TYPE CU(+) TRANSPORTER"/>
    <property type="match status" value="1"/>
</dbReference>
<comment type="subcellular location">
    <subcellularLocation>
        <location evidence="1">Cell membrane</location>
        <topology evidence="1">Multi-pass membrane protein</topology>
    </subcellularLocation>
</comment>
<evidence type="ECO:0000256" key="18">
    <source>
        <dbReference type="ARBA" id="ARBA00029719"/>
    </source>
</evidence>
<dbReference type="AlphaFoldDB" id="A0A3E2XLF5"/>
<feature type="transmembrane region" description="Helical" evidence="21">
    <location>
        <begin position="167"/>
        <end position="185"/>
    </location>
</feature>
<evidence type="ECO:0000256" key="12">
    <source>
        <dbReference type="ARBA" id="ARBA00022842"/>
    </source>
</evidence>
<dbReference type="SFLD" id="SFLDF00027">
    <property type="entry name" value="p-type_atpase"/>
    <property type="match status" value="1"/>
</dbReference>
<keyword evidence="8" id="KW-0677">Repeat</keyword>
<dbReference type="CDD" id="cd00371">
    <property type="entry name" value="HMA"/>
    <property type="match status" value="2"/>
</dbReference>
<keyword evidence="10" id="KW-0187">Copper transport</keyword>
<keyword evidence="9 21" id="KW-0547">Nucleotide-binding</keyword>
<evidence type="ECO:0000256" key="17">
    <source>
        <dbReference type="ARBA" id="ARBA00023136"/>
    </source>
</evidence>
<evidence type="ECO:0000313" key="24">
    <source>
        <dbReference type="Proteomes" id="UP000261231"/>
    </source>
</evidence>
<dbReference type="SUPFAM" id="SSF56784">
    <property type="entry name" value="HAD-like"/>
    <property type="match status" value="1"/>
</dbReference>
<dbReference type="InterPro" id="IPR018303">
    <property type="entry name" value="ATPase_P-typ_P_site"/>
</dbReference>
<evidence type="ECO:0000256" key="4">
    <source>
        <dbReference type="ARBA" id="ARBA00015102"/>
    </source>
</evidence>
<gene>
    <name evidence="23" type="ORF">DW747_12360</name>
</gene>
<evidence type="ECO:0000256" key="13">
    <source>
        <dbReference type="ARBA" id="ARBA00022967"/>
    </source>
</evidence>
<feature type="transmembrane region" description="Helical" evidence="21">
    <location>
        <begin position="96"/>
        <end position="116"/>
    </location>
</feature>
<dbReference type="CDD" id="cd02094">
    <property type="entry name" value="P-type_ATPase_Cu-like"/>
    <property type="match status" value="1"/>
</dbReference>
<dbReference type="InterPro" id="IPR006121">
    <property type="entry name" value="HMA_dom"/>
</dbReference>
<dbReference type="FunFam" id="3.40.50.1000:FF:000144">
    <property type="entry name" value="copper-transporting ATPase 1 isoform X2"/>
    <property type="match status" value="1"/>
</dbReference>
<evidence type="ECO:0000256" key="21">
    <source>
        <dbReference type="RuleBase" id="RU362081"/>
    </source>
</evidence>
<feature type="transmembrane region" description="Helical" evidence="21">
    <location>
        <begin position="357"/>
        <end position="379"/>
    </location>
</feature>
<dbReference type="SUPFAM" id="SSF81653">
    <property type="entry name" value="Calcium ATPase, transduction domain A"/>
    <property type="match status" value="1"/>
</dbReference>
<dbReference type="InterPro" id="IPR023299">
    <property type="entry name" value="ATPase_P-typ_cyto_dom_N"/>
</dbReference>
<dbReference type="GO" id="GO:0005524">
    <property type="term" value="F:ATP binding"/>
    <property type="evidence" value="ECO:0007669"/>
    <property type="project" value="UniProtKB-UniRule"/>
</dbReference>
<evidence type="ECO:0000256" key="11">
    <source>
        <dbReference type="ARBA" id="ARBA00022840"/>
    </source>
</evidence>
<dbReference type="NCBIfam" id="TIGR01494">
    <property type="entry name" value="ATPase_P-type"/>
    <property type="match status" value="1"/>
</dbReference>
<dbReference type="SUPFAM" id="SSF81665">
    <property type="entry name" value="Calcium ATPase, transmembrane domain M"/>
    <property type="match status" value="1"/>
</dbReference>
<evidence type="ECO:0000256" key="15">
    <source>
        <dbReference type="ARBA" id="ARBA00023008"/>
    </source>
</evidence>
<keyword evidence="14 21" id="KW-1133">Transmembrane helix</keyword>
<evidence type="ECO:0000256" key="19">
    <source>
        <dbReference type="ARBA" id="ARBA00033239"/>
    </source>
</evidence>
<name>A0A3E2XLF5_9FIRM</name>
<evidence type="ECO:0000256" key="5">
    <source>
        <dbReference type="ARBA" id="ARBA00022448"/>
    </source>
</evidence>
<evidence type="ECO:0000256" key="16">
    <source>
        <dbReference type="ARBA" id="ARBA00023065"/>
    </source>
</evidence>
<dbReference type="EMBL" id="QVFD01000013">
    <property type="protein sequence ID" value="RGC44861.1"/>
    <property type="molecule type" value="Genomic_DNA"/>
</dbReference>
<dbReference type="InterPro" id="IPR006122">
    <property type="entry name" value="HMA_Cu_ion-bd"/>
</dbReference>
<dbReference type="GO" id="GO:0005886">
    <property type="term" value="C:plasma membrane"/>
    <property type="evidence" value="ECO:0007669"/>
    <property type="project" value="UniProtKB-SubCell"/>
</dbReference>
<organism evidence="23 24">
    <name type="scientific">Coprococcus catus</name>
    <dbReference type="NCBI Taxonomy" id="116085"/>
    <lineage>
        <taxon>Bacteria</taxon>
        <taxon>Bacillati</taxon>
        <taxon>Bacillota</taxon>
        <taxon>Clostridia</taxon>
        <taxon>Lachnospirales</taxon>
        <taxon>Lachnospiraceae</taxon>
        <taxon>Coprococcus</taxon>
    </lineage>
</organism>
<dbReference type="PRINTS" id="PR00943">
    <property type="entry name" value="CUATPASE"/>
</dbReference>
<dbReference type="GO" id="GO:0055070">
    <property type="term" value="P:copper ion homeostasis"/>
    <property type="evidence" value="ECO:0007669"/>
    <property type="project" value="TreeGrafter"/>
</dbReference>
<keyword evidence="16" id="KW-0406">Ion transport</keyword>
<dbReference type="GO" id="GO:0043682">
    <property type="term" value="F:P-type divalent copper transporter activity"/>
    <property type="evidence" value="ECO:0007669"/>
    <property type="project" value="TreeGrafter"/>
</dbReference>
<dbReference type="Gene3D" id="2.70.150.10">
    <property type="entry name" value="Calcium-transporting ATPase, cytoplasmic transduction domain A"/>
    <property type="match status" value="1"/>
</dbReference>
<protein>
    <recommendedName>
        <fullName evidence="4">Copper-exporting P-type ATPase</fullName>
        <ecNumber evidence="3">7.2.2.8</ecNumber>
    </recommendedName>
    <alternativeName>
        <fullName evidence="18">Copper-exporting P-type ATPase A</fullName>
    </alternativeName>
    <alternativeName>
        <fullName evidence="19">Cu(+)-exporting ATPase</fullName>
    </alternativeName>
</protein>
<comment type="catalytic activity">
    <reaction evidence="20">
        <text>Cu(+)(in) + ATP + H2O = Cu(+)(out) + ADP + phosphate + H(+)</text>
        <dbReference type="Rhea" id="RHEA:25792"/>
        <dbReference type="ChEBI" id="CHEBI:15377"/>
        <dbReference type="ChEBI" id="CHEBI:15378"/>
        <dbReference type="ChEBI" id="CHEBI:30616"/>
        <dbReference type="ChEBI" id="CHEBI:43474"/>
        <dbReference type="ChEBI" id="CHEBI:49552"/>
        <dbReference type="ChEBI" id="CHEBI:456216"/>
        <dbReference type="EC" id="7.2.2.8"/>
    </reaction>
</comment>
<feature type="transmembrane region" description="Helical" evidence="21">
    <location>
        <begin position="128"/>
        <end position="146"/>
    </location>
</feature>
<keyword evidence="13" id="KW-1278">Translocase</keyword>
<dbReference type="InterPro" id="IPR023298">
    <property type="entry name" value="ATPase_P-typ_TM_dom_sf"/>
</dbReference>
<evidence type="ECO:0000313" key="23">
    <source>
        <dbReference type="EMBL" id="RGC44861.1"/>
    </source>
</evidence>
<keyword evidence="15" id="KW-0186">Copper</keyword>
<reference evidence="23 24" key="1">
    <citation type="submission" date="2018-08" db="EMBL/GenBank/DDBJ databases">
        <title>A genome reference for cultivated species of the human gut microbiota.</title>
        <authorList>
            <person name="Zou Y."/>
            <person name="Xue W."/>
            <person name="Luo G."/>
        </authorList>
    </citation>
    <scope>NUCLEOTIDE SEQUENCE [LARGE SCALE GENOMIC DNA]</scope>
    <source>
        <strain evidence="23 24">AM28-39</strain>
    </source>
</reference>
<dbReference type="PROSITE" id="PS50846">
    <property type="entry name" value="HMA_2"/>
    <property type="match status" value="2"/>
</dbReference>
<dbReference type="Pfam" id="PF00122">
    <property type="entry name" value="E1-E2_ATPase"/>
    <property type="match status" value="1"/>
</dbReference>
<evidence type="ECO:0000256" key="8">
    <source>
        <dbReference type="ARBA" id="ARBA00022737"/>
    </source>
</evidence>
<dbReference type="PROSITE" id="PS01047">
    <property type="entry name" value="HMA_1"/>
    <property type="match status" value="1"/>
</dbReference>
<evidence type="ECO:0000256" key="9">
    <source>
        <dbReference type="ARBA" id="ARBA00022741"/>
    </source>
</evidence>
<dbReference type="Gene3D" id="3.30.70.100">
    <property type="match status" value="2"/>
</dbReference>
<dbReference type="Pfam" id="PF00403">
    <property type="entry name" value="HMA"/>
    <property type="match status" value="2"/>
</dbReference>
<evidence type="ECO:0000256" key="2">
    <source>
        <dbReference type="ARBA" id="ARBA00006024"/>
    </source>
</evidence>
<dbReference type="GO" id="GO:0016887">
    <property type="term" value="F:ATP hydrolysis activity"/>
    <property type="evidence" value="ECO:0007669"/>
    <property type="project" value="InterPro"/>
</dbReference>
<dbReference type="PANTHER" id="PTHR43520">
    <property type="entry name" value="ATP7, ISOFORM B"/>
    <property type="match status" value="1"/>
</dbReference>
<dbReference type="InterPro" id="IPR017969">
    <property type="entry name" value="Heavy-metal-associated_CS"/>
</dbReference>
<feature type="transmembrane region" description="Helical" evidence="21">
    <location>
        <begin position="205"/>
        <end position="223"/>
    </location>
</feature>
<keyword evidence="5" id="KW-0813">Transport</keyword>
<dbReference type="Gene3D" id="3.40.1110.10">
    <property type="entry name" value="Calcium-transporting ATPase, cytoplasmic domain N"/>
    <property type="match status" value="1"/>
</dbReference>
<feature type="transmembrane region" description="Helical" evidence="21">
    <location>
        <begin position="727"/>
        <end position="749"/>
    </location>
</feature>
<dbReference type="SUPFAM" id="SSF55008">
    <property type="entry name" value="HMA, heavy metal-associated domain"/>
    <property type="match status" value="2"/>
</dbReference>
<evidence type="ECO:0000256" key="14">
    <source>
        <dbReference type="ARBA" id="ARBA00022989"/>
    </source>
</evidence>
<dbReference type="EC" id="7.2.2.8" evidence="3"/>
<keyword evidence="6 21" id="KW-0812">Transmembrane</keyword>
<keyword evidence="7 21" id="KW-0479">Metal-binding</keyword>
<feature type="transmembrane region" description="Helical" evidence="21">
    <location>
        <begin position="391"/>
        <end position="412"/>
    </location>
</feature>
<dbReference type="Proteomes" id="UP000261231">
    <property type="component" value="Unassembled WGS sequence"/>
</dbReference>
<proteinExistence type="inferred from homology"/>
<evidence type="ECO:0000256" key="10">
    <source>
        <dbReference type="ARBA" id="ARBA00022796"/>
    </source>
</evidence>
<feature type="domain" description="HMA" evidence="22">
    <location>
        <begin position="788"/>
        <end position="853"/>
    </location>
</feature>
<evidence type="ECO:0000256" key="6">
    <source>
        <dbReference type="ARBA" id="ARBA00022692"/>
    </source>
</evidence>
<evidence type="ECO:0000259" key="22">
    <source>
        <dbReference type="PROSITE" id="PS50846"/>
    </source>
</evidence>
<dbReference type="InterPro" id="IPR044492">
    <property type="entry name" value="P_typ_ATPase_HD_dom"/>
</dbReference>
<sequence length="856" mass="90846">MQQFIVTGMSCAACSARVEKAVSKVEGVTSCSVSLLTNSMGVEGTAADQAIIQAVEAAGYGASVKGEAAEHTGASSMAAEEEMLKDHDTPVLKRRLLASLGFLIVLMYFSMGHMMWGWPLPAFFENNHIAMGLVQLLLTGIVMVINQKFFISGFTSLAHRAPNMDTLVALGSTAAFGYSTYALFAMTDAQVKGDMEMVMHYMHEFYFESAAMILTLITVGKMLEARSKGKTTDALKGLMKLASKTAVVERNGQEVTVPIEQVKKGDIFLVRPGENVPVDGVILEGTSALNEAALTGESIPVDKKPGDVVSAATLNQSGFIRCEATRVGEDTTLSQIIQMVSDAAATKAPIAKIADKVSGVFVPAVITIAVITMIVWLLAGESVGFALARGISVLVISCPCALGLATPVAIMVGNGMGAKNGILFKTAVSLEETGKVQIVALDKTGTITNGEPVVTDMVPAEGVTEESLLALAASLEKRSEHPLAKAILKYVGEQHLTVEDVSEFEALPGNGLTAVRNGVKLAGGNYAFIRTQTEVSEDLLKQSEALAEQGKTPMFFSENGRLAGIIAVADTMKEDSRQAVSELRNMGIRVVMLTGDNERTARAIGAQAGVDDVIAGVLPDGKESVIRKLQQYGKVAMVGDGINDAPALTRADMGIAIGAGTDVAIDAADVVLMKSRLSDVAAAVRLSRATLKNIHENLFWAFFYNVIGIPLAAGVWIPIFGWTLNPMFGAAAMSLSSFCVVTNALRLNLFNMHDAKKDKKLKNPAIIKELVDNNKTNHNQENKEIGTMKKTMKIEGMMCGHCEATVKKALEGLDGVTSAEVSHEAGTAVVELSADVADDVLKKTVEDKDYKVTAIN</sequence>
<evidence type="ECO:0000256" key="3">
    <source>
        <dbReference type="ARBA" id="ARBA00012517"/>
    </source>
</evidence>
<dbReference type="FunFam" id="2.70.150.10:FF:000002">
    <property type="entry name" value="Copper-transporting ATPase 1, putative"/>
    <property type="match status" value="1"/>
</dbReference>
<evidence type="ECO:0000256" key="20">
    <source>
        <dbReference type="ARBA" id="ARBA00049289"/>
    </source>
</evidence>
<dbReference type="NCBIfam" id="TIGR01525">
    <property type="entry name" value="ATPase-IB_hvy"/>
    <property type="match status" value="1"/>
</dbReference>
<dbReference type="GO" id="GO:0140581">
    <property type="term" value="F:P-type monovalent copper transporter activity"/>
    <property type="evidence" value="ECO:0007669"/>
    <property type="project" value="UniProtKB-EC"/>
</dbReference>
<dbReference type="InterPro" id="IPR059000">
    <property type="entry name" value="ATPase_P-type_domA"/>
</dbReference>
<accession>A0A3E2XLF5</accession>
<feature type="transmembrane region" description="Helical" evidence="21">
    <location>
        <begin position="698"/>
        <end position="721"/>
    </location>
</feature>
<keyword evidence="17 21" id="KW-0472">Membrane</keyword>
<dbReference type="GO" id="GO:0005507">
    <property type="term" value="F:copper ion binding"/>
    <property type="evidence" value="ECO:0007669"/>
    <property type="project" value="InterPro"/>
</dbReference>